<feature type="domain" description="Disease resistance protein winged helix" evidence="10">
    <location>
        <begin position="475"/>
        <end position="546"/>
    </location>
</feature>
<dbReference type="FunFam" id="1.10.8.430:FF:000003">
    <property type="entry name" value="Probable disease resistance protein At5g66910"/>
    <property type="match status" value="1"/>
</dbReference>
<dbReference type="FunFam" id="1.10.10.10:FF:000322">
    <property type="entry name" value="Probable disease resistance protein At1g63360"/>
    <property type="match status" value="1"/>
</dbReference>
<evidence type="ECO:0000256" key="1">
    <source>
        <dbReference type="ARBA" id="ARBA00008894"/>
    </source>
</evidence>
<accession>A0AA89AWB3</accession>
<reference evidence="12" key="1">
    <citation type="submission" date="2022-12" db="EMBL/GenBank/DDBJ databases">
        <title>Draft genome assemblies for two species of Escallonia (Escalloniales).</title>
        <authorList>
            <person name="Chanderbali A."/>
            <person name="Dervinis C."/>
            <person name="Anghel I."/>
            <person name="Soltis D."/>
            <person name="Soltis P."/>
            <person name="Zapata F."/>
        </authorList>
    </citation>
    <scope>NUCLEOTIDE SEQUENCE</scope>
    <source>
        <strain evidence="12">UCBG64.0493</strain>
        <tissue evidence="12">Leaf</tissue>
    </source>
</reference>
<dbReference type="InterPro" id="IPR055414">
    <property type="entry name" value="LRR_R13L4/SHOC2-like"/>
</dbReference>
<dbReference type="GO" id="GO:0005524">
    <property type="term" value="F:ATP binding"/>
    <property type="evidence" value="ECO:0007669"/>
    <property type="project" value="UniProtKB-KW"/>
</dbReference>
<feature type="compositionally biased region" description="Basic and acidic residues" evidence="7">
    <location>
        <begin position="904"/>
        <end position="915"/>
    </location>
</feature>
<feature type="domain" description="Disease resistance R13L4/SHOC-2-like LRR" evidence="11">
    <location>
        <begin position="609"/>
        <end position="830"/>
    </location>
</feature>
<dbReference type="InterPro" id="IPR032675">
    <property type="entry name" value="LRR_dom_sf"/>
</dbReference>
<dbReference type="CDD" id="cd14798">
    <property type="entry name" value="RX-CC_like"/>
    <property type="match status" value="1"/>
</dbReference>
<dbReference type="Gene3D" id="3.40.50.300">
    <property type="entry name" value="P-loop containing nucleotide triphosphate hydrolases"/>
    <property type="match status" value="1"/>
</dbReference>
<gene>
    <name evidence="12" type="ORF">RJ639_009379</name>
</gene>
<dbReference type="PANTHER" id="PTHR23155">
    <property type="entry name" value="DISEASE RESISTANCE PROTEIN RP"/>
    <property type="match status" value="1"/>
</dbReference>
<feature type="region of interest" description="Disordered" evidence="7">
    <location>
        <begin position="904"/>
        <end position="927"/>
    </location>
</feature>
<dbReference type="InterPro" id="IPR002182">
    <property type="entry name" value="NB-ARC"/>
</dbReference>
<keyword evidence="13" id="KW-1185">Reference proteome</keyword>
<dbReference type="Pfam" id="PF18052">
    <property type="entry name" value="Rx_N"/>
    <property type="match status" value="1"/>
</dbReference>
<dbReference type="Pfam" id="PF23559">
    <property type="entry name" value="WHD_DRP"/>
    <property type="match status" value="1"/>
</dbReference>
<evidence type="ECO:0000256" key="2">
    <source>
        <dbReference type="ARBA" id="ARBA00022614"/>
    </source>
</evidence>
<dbReference type="InterPro" id="IPR058922">
    <property type="entry name" value="WHD_DRP"/>
</dbReference>
<comment type="caution">
    <text evidence="12">The sequence shown here is derived from an EMBL/GenBank/DDBJ whole genome shotgun (WGS) entry which is preliminary data.</text>
</comment>
<dbReference type="AlphaFoldDB" id="A0AA89AWB3"/>
<evidence type="ECO:0000256" key="3">
    <source>
        <dbReference type="ARBA" id="ARBA00022737"/>
    </source>
</evidence>
<dbReference type="Gene3D" id="3.80.10.10">
    <property type="entry name" value="Ribonuclease Inhibitor"/>
    <property type="match status" value="2"/>
</dbReference>
<feature type="domain" description="NB-ARC" evidence="8">
    <location>
        <begin position="224"/>
        <end position="389"/>
    </location>
</feature>
<evidence type="ECO:0000259" key="8">
    <source>
        <dbReference type="Pfam" id="PF00931"/>
    </source>
</evidence>
<comment type="similarity">
    <text evidence="1">Belongs to the disease resistance NB-LRR family.</text>
</comment>
<protein>
    <recommendedName>
        <fullName evidence="14">Disease resistance RPP13-like protein 4</fullName>
    </recommendedName>
</protein>
<dbReference type="Gene3D" id="1.10.8.430">
    <property type="entry name" value="Helical domain of apoptotic protease-activating factors"/>
    <property type="match status" value="1"/>
</dbReference>
<keyword evidence="2" id="KW-0433">Leucine-rich repeat</keyword>
<keyword evidence="5" id="KW-0611">Plant defense</keyword>
<dbReference type="SUPFAM" id="SSF52540">
    <property type="entry name" value="P-loop containing nucleoside triphosphate hydrolases"/>
    <property type="match status" value="1"/>
</dbReference>
<keyword evidence="3" id="KW-0677">Repeat</keyword>
<evidence type="ECO:0000313" key="13">
    <source>
        <dbReference type="Proteomes" id="UP001188597"/>
    </source>
</evidence>
<dbReference type="InterPro" id="IPR042197">
    <property type="entry name" value="Apaf_helical"/>
</dbReference>
<keyword evidence="4" id="KW-0547">Nucleotide-binding</keyword>
<feature type="domain" description="Disease resistance N-terminal" evidence="9">
    <location>
        <begin position="61"/>
        <end position="147"/>
    </location>
</feature>
<evidence type="ECO:0000256" key="5">
    <source>
        <dbReference type="ARBA" id="ARBA00022821"/>
    </source>
</evidence>
<dbReference type="PANTHER" id="PTHR23155:SF759">
    <property type="entry name" value="AAA+ ATPASE DOMAIN-CONTAINING PROTEIN"/>
    <property type="match status" value="1"/>
</dbReference>
<evidence type="ECO:0000259" key="10">
    <source>
        <dbReference type="Pfam" id="PF23559"/>
    </source>
</evidence>
<dbReference type="Pfam" id="PF23598">
    <property type="entry name" value="LRR_14"/>
    <property type="match status" value="1"/>
</dbReference>
<dbReference type="InterPro" id="IPR036388">
    <property type="entry name" value="WH-like_DNA-bd_sf"/>
</dbReference>
<keyword evidence="6" id="KW-0067">ATP-binding</keyword>
<dbReference type="Gene3D" id="1.10.10.10">
    <property type="entry name" value="Winged helix-like DNA-binding domain superfamily/Winged helix DNA-binding domain"/>
    <property type="match status" value="1"/>
</dbReference>
<evidence type="ECO:0000256" key="4">
    <source>
        <dbReference type="ARBA" id="ARBA00022741"/>
    </source>
</evidence>
<evidence type="ECO:0000313" key="12">
    <source>
        <dbReference type="EMBL" id="KAK3013891.1"/>
    </source>
</evidence>
<dbReference type="InterPro" id="IPR041118">
    <property type="entry name" value="Rx_N"/>
</dbReference>
<organism evidence="12 13">
    <name type="scientific">Escallonia herrerae</name>
    <dbReference type="NCBI Taxonomy" id="1293975"/>
    <lineage>
        <taxon>Eukaryota</taxon>
        <taxon>Viridiplantae</taxon>
        <taxon>Streptophyta</taxon>
        <taxon>Embryophyta</taxon>
        <taxon>Tracheophyta</taxon>
        <taxon>Spermatophyta</taxon>
        <taxon>Magnoliopsida</taxon>
        <taxon>eudicotyledons</taxon>
        <taxon>Gunneridae</taxon>
        <taxon>Pentapetalae</taxon>
        <taxon>asterids</taxon>
        <taxon>campanulids</taxon>
        <taxon>Escalloniales</taxon>
        <taxon>Escalloniaceae</taxon>
        <taxon>Escallonia</taxon>
    </lineage>
</organism>
<evidence type="ECO:0000259" key="11">
    <source>
        <dbReference type="Pfam" id="PF23598"/>
    </source>
</evidence>
<evidence type="ECO:0000256" key="6">
    <source>
        <dbReference type="ARBA" id="ARBA00022840"/>
    </source>
</evidence>
<dbReference type="InterPro" id="IPR044974">
    <property type="entry name" value="Disease_R_plants"/>
</dbReference>
<evidence type="ECO:0000256" key="7">
    <source>
        <dbReference type="SAM" id="MobiDB-lite"/>
    </source>
</evidence>
<dbReference type="Gene3D" id="1.20.5.4130">
    <property type="match status" value="1"/>
</dbReference>
<dbReference type="PRINTS" id="PR00364">
    <property type="entry name" value="DISEASERSIST"/>
</dbReference>
<evidence type="ECO:0008006" key="14">
    <source>
        <dbReference type="Google" id="ProtNLM"/>
    </source>
</evidence>
<dbReference type="GO" id="GO:0098542">
    <property type="term" value="P:defense response to other organism"/>
    <property type="evidence" value="ECO:0007669"/>
    <property type="project" value="TreeGrafter"/>
</dbReference>
<dbReference type="InterPro" id="IPR038005">
    <property type="entry name" value="RX-like_CC"/>
</dbReference>
<dbReference type="GO" id="GO:0043531">
    <property type="term" value="F:ADP binding"/>
    <property type="evidence" value="ECO:0007669"/>
    <property type="project" value="InterPro"/>
</dbReference>
<dbReference type="InterPro" id="IPR027417">
    <property type="entry name" value="P-loop_NTPase"/>
</dbReference>
<sequence length="927" mass="105176">MNITASRVPQNFQTYWRSLNNAVADVYVLIINLRRQILNQDELTFRGRLDLMADNPVVTAVVQLLVNDLARAIYAQSSYALEYQTLFDEMTKQLTYMQSFLTDAEKLKGKHETVKTTLIDLRELIYEADDLVIDCLIRAAYLDKQKSSTCCHLSPREIFFRYQTGKKLTAINKRIVKMHQNLSYYVTPIFRQPSGDSSGTSTVRWTSQVFDQSQIVGLKEDAIRIKGWILPQNEVLHRVGIVGMGGLGKTTITQRIFNDTRICARFQKKIWVSVSQTVNEIEIMKSMLRQLQADDSGSDGNLLFKICQLLSSTSYLIVMDDIWSIDSGWWDRISCGLPKTAGYSSCVIITSRNEGVVKGMGVVEERIHRPRPLNEDESWSLFCKVAFISTKEIYKNKLEEIAKTILRKCSGLPLAIKTTGGLLSSKKQNYNEWKRVSDDFHQKLAAESRTVMASLQLSYDELPPHLKHCILCFSIYPEDHEIKADQLVRWWVGEGFVHDKGSDTATDVAFSCLAELISRCLVEVVQPRSYNGRVYSCKMHDMVRDMTILIAREEAFSSFDEGGKHISTVDSRRLGVTETINYHTLEGNTKLRALLLMTSHSIPFSRSIGLATVNSLRVLDLSHVNLDSISIEDLCQWISSLKRLAYLNLRAAAGLVELPYTFGRLWGLQILILDECKYLTKLPASIATLPKLTVLDIGNCPALRYLPQGISTLTTLQELHGFKISGPTNTEVCHLGELECLTQLRVLQVDINEESIIEDEELTALAQLQHLKLLSINANNCEGANIIEKLNNLSPPPCLEEVYLGHYYGESSPNWLRPTSLPQLQYLCIEDARALNAMNPLFWGDAERTWRLESLCLKYLPRLETEWAEVKRAMPALSYLKVSHCYKLQSFPCNVKALGVWNKDEDEKEDGKPEDVAYQPEECQTTP</sequence>
<dbReference type="Pfam" id="PF00931">
    <property type="entry name" value="NB-ARC"/>
    <property type="match status" value="1"/>
</dbReference>
<dbReference type="SUPFAM" id="SSF52058">
    <property type="entry name" value="L domain-like"/>
    <property type="match status" value="1"/>
</dbReference>
<dbReference type="EMBL" id="JAVXUP010001262">
    <property type="protein sequence ID" value="KAK3013891.1"/>
    <property type="molecule type" value="Genomic_DNA"/>
</dbReference>
<proteinExistence type="inferred from homology"/>
<name>A0AA89AWB3_9ASTE</name>
<evidence type="ECO:0000259" key="9">
    <source>
        <dbReference type="Pfam" id="PF18052"/>
    </source>
</evidence>
<dbReference type="Proteomes" id="UP001188597">
    <property type="component" value="Unassembled WGS sequence"/>
</dbReference>